<dbReference type="Proteomes" id="UP000019132">
    <property type="component" value="Unassembled WGS sequence"/>
</dbReference>
<dbReference type="EMBL" id="GL376632">
    <property type="status" value="NOT_ANNOTATED_CDS"/>
    <property type="molecule type" value="Genomic_DNA"/>
</dbReference>
<dbReference type="Gene3D" id="2.60.40.790">
    <property type="match status" value="1"/>
</dbReference>
<dbReference type="InterPro" id="IPR008978">
    <property type="entry name" value="HSP20-like_chaperone"/>
</dbReference>
<reference evidence="5" key="2">
    <citation type="submission" date="2010-04" db="EMBL/GenBank/DDBJ databases">
        <authorList>
            <person name="Buell R."/>
            <person name="Hamilton J."/>
            <person name="Hostetler J."/>
        </authorList>
    </citation>
    <scope>NUCLEOTIDE SEQUENCE [LARGE SCALE GENOMIC DNA]</scope>
    <source>
        <strain evidence="5">DAOM:BR144</strain>
    </source>
</reference>
<keyword evidence="5" id="KW-1185">Reference proteome</keyword>
<evidence type="ECO:0000313" key="4">
    <source>
        <dbReference type="EnsemblProtists" id="PYU1_T009290"/>
    </source>
</evidence>
<reference evidence="5" key="1">
    <citation type="journal article" date="2010" name="Genome Biol.">
        <title>Genome sequence of the necrotrophic plant pathogen Pythium ultimum reveals original pathogenicity mechanisms and effector repertoire.</title>
        <authorList>
            <person name="Levesque C.A."/>
            <person name="Brouwer H."/>
            <person name="Cano L."/>
            <person name="Hamilton J.P."/>
            <person name="Holt C."/>
            <person name="Huitema E."/>
            <person name="Raffaele S."/>
            <person name="Robideau G.P."/>
            <person name="Thines M."/>
            <person name="Win J."/>
            <person name="Zerillo M.M."/>
            <person name="Beakes G.W."/>
            <person name="Boore J.L."/>
            <person name="Busam D."/>
            <person name="Dumas B."/>
            <person name="Ferriera S."/>
            <person name="Fuerstenberg S.I."/>
            <person name="Gachon C.M."/>
            <person name="Gaulin E."/>
            <person name="Govers F."/>
            <person name="Grenville-Briggs L."/>
            <person name="Horner N."/>
            <person name="Hostetler J."/>
            <person name="Jiang R.H."/>
            <person name="Johnson J."/>
            <person name="Krajaejun T."/>
            <person name="Lin H."/>
            <person name="Meijer H.J."/>
            <person name="Moore B."/>
            <person name="Morris P."/>
            <person name="Phuntmart V."/>
            <person name="Puiu D."/>
            <person name="Shetty J."/>
            <person name="Stajich J.E."/>
            <person name="Tripathy S."/>
            <person name="Wawra S."/>
            <person name="van West P."/>
            <person name="Whitty B.R."/>
            <person name="Coutinho P.M."/>
            <person name="Henrissat B."/>
            <person name="Martin F."/>
            <person name="Thomas P.D."/>
            <person name="Tyler B.M."/>
            <person name="De Vries R.P."/>
            <person name="Kamoun S."/>
            <person name="Yandell M."/>
            <person name="Tisserat N."/>
            <person name="Buell C.R."/>
        </authorList>
    </citation>
    <scope>NUCLEOTIDE SEQUENCE</scope>
    <source>
        <strain evidence="5">DAOM:BR144</strain>
    </source>
</reference>
<dbReference type="OMA" id="QIAGYKF"/>
<dbReference type="GO" id="GO:0051087">
    <property type="term" value="F:protein-folding chaperone binding"/>
    <property type="evidence" value="ECO:0007669"/>
    <property type="project" value="InterPro"/>
</dbReference>
<accession>K3WWE2</accession>
<dbReference type="SUPFAM" id="SSF49764">
    <property type="entry name" value="HSP20-like chaperones"/>
    <property type="match status" value="1"/>
</dbReference>
<evidence type="ECO:0000259" key="3">
    <source>
        <dbReference type="PROSITE" id="PS01031"/>
    </source>
</evidence>
<feature type="compositionally biased region" description="Polar residues" evidence="2">
    <location>
        <begin position="128"/>
        <end position="137"/>
    </location>
</feature>
<name>K3WWE2_GLOUD</name>
<dbReference type="InParanoid" id="K3WWE2"/>
<sequence>MVCGMTWYARMRLGKMQQDEESQGAARSLYDRVVKKMRMELGAFDYQAKEQGELLTRYLCDLDNILSFGNAEVKETRKALVVFIQSLLTTADTLNVKGAKLKEFGEQMIARLPEPEVVVVVEPEATEVASSNPSQPNEQEHTANEANEEDTSMPHEAESGEDAHMKPLLATEDEEEQDDEADDDKEMTDDNEEVDEDDENEDEKEEEDDNQTEPEVRRLPEADIDLRSLPVWRPYYQIQKRHDGVYLVANLRGIDRDDFRVQWNEDAGVLRISGVKRPTQKDIMMSRFSGVPTFGRFEIAERFPANALNMDEASQVLGEDGTLEIRMPYSQVLHPSRVLRRSFDPFAMPVW</sequence>
<dbReference type="InterPro" id="IPR002068">
    <property type="entry name" value="A-crystallin/Hsp20_dom"/>
</dbReference>
<dbReference type="HOGENOM" id="CLU_791054_0_0_1"/>
<feature type="region of interest" description="Disordered" evidence="2">
    <location>
        <begin position="125"/>
        <end position="221"/>
    </location>
</feature>
<dbReference type="PROSITE" id="PS01031">
    <property type="entry name" value="SHSP"/>
    <property type="match status" value="1"/>
</dbReference>
<organism evidence="4 5">
    <name type="scientific">Globisporangium ultimum (strain ATCC 200006 / CBS 805.95 / DAOM BR144)</name>
    <name type="common">Pythium ultimum</name>
    <dbReference type="NCBI Taxonomy" id="431595"/>
    <lineage>
        <taxon>Eukaryota</taxon>
        <taxon>Sar</taxon>
        <taxon>Stramenopiles</taxon>
        <taxon>Oomycota</taxon>
        <taxon>Peronosporomycetes</taxon>
        <taxon>Pythiales</taxon>
        <taxon>Pythiaceae</taxon>
        <taxon>Globisporangium</taxon>
    </lineage>
</organism>
<dbReference type="Pfam" id="PF02179">
    <property type="entry name" value="BAG"/>
    <property type="match status" value="1"/>
</dbReference>
<evidence type="ECO:0000313" key="5">
    <source>
        <dbReference type="Proteomes" id="UP000019132"/>
    </source>
</evidence>
<feature type="compositionally biased region" description="Acidic residues" evidence="2">
    <location>
        <begin position="171"/>
        <end position="212"/>
    </location>
</feature>
<proteinExistence type="inferred from homology"/>
<protein>
    <recommendedName>
        <fullName evidence="3">SHSP domain-containing protein</fullName>
    </recommendedName>
</protein>
<feature type="compositionally biased region" description="Basic and acidic residues" evidence="2">
    <location>
        <begin position="152"/>
        <end position="165"/>
    </location>
</feature>
<dbReference type="EnsemblProtists" id="PYU1_T009290">
    <property type="protein sequence ID" value="PYU1_T009290"/>
    <property type="gene ID" value="PYU1_G009272"/>
</dbReference>
<dbReference type="CDD" id="cd06464">
    <property type="entry name" value="ACD_sHsps-like"/>
    <property type="match status" value="1"/>
</dbReference>
<dbReference type="SUPFAM" id="SSF63491">
    <property type="entry name" value="BAG domain"/>
    <property type="match status" value="1"/>
</dbReference>
<dbReference type="Gene3D" id="1.20.58.120">
    <property type="entry name" value="BAG domain"/>
    <property type="match status" value="1"/>
</dbReference>
<comment type="similarity">
    <text evidence="1">Belongs to the small heat shock protein (HSP20) family.</text>
</comment>
<feature type="domain" description="SHSP" evidence="3">
    <location>
        <begin position="226"/>
        <end position="344"/>
    </location>
</feature>
<reference evidence="4" key="3">
    <citation type="submission" date="2015-02" db="UniProtKB">
        <authorList>
            <consortium name="EnsemblProtists"/>
        </authorList>
    </citation>
    <scope>IDENTIFICATION</scope>
    <source>
        <strain evidence="4">DAOM BR144</strain>
    </source>
</reference>
<dbReference type="InterPro" id="IPR003103">
    <property type="entry name" value="BAG_domain"/>
</dbReference>
<dbReference type="eggNOG" id="ENOG502RXBW">
    <property type="taxonomic scope" value="Eukaryota"/>
</dbReference>
<dbReference type="InterPro" id="IPR036533">
    <property type="entry name" value="BAG_dom_sf"/>
</dbReference>
<dbReference type="AlphaFoldDB" id="K3WWE2"/>
<evidence type="ECO:0000256" key="2">
    <source>
        <dbReference type="SAM" id="MobiDB-lite"/>
    </source>
</evidence>
<evidence type="ECO:0000256" key="1">
    <source>
        <dbReference type="PROSITE-ProRule" id="PRU00285"/>
    </source>
</evidence>
<dbReference type="VEuPathDB" id="FungiDB:PYU1_G009272"/>